<dbReference type="SUPFAM" id="SSF50630">
    <property type="entry name" value="Acid proteases"/>
    <property type="match status" value="1"/>
</dbReference>
<reference evidence="2 3" key="1">
    <citation type="submission" date="2017-06" db="EMBL/GenBank/DDBJ databases">
        <title>Aedes aegypti genome working group (AGWG) sequencing and assembly.</title>
        <authorList>
            <consortium name="Aedes aegypti Genome Working Group (AGWG)"/>
            <person name="Matthews B.J."/>
        </authorList>
    </citation>
    <scope>NUCLEOTIDE SEQUENCE [LARGE SCALE GENOMIC DNA]</scope>
    <source>
        <strain evidence="2 3">LVP_AGWG</strain>
    </source>
</reference>
<evidence type="ECO:0000313" key="3">
    <source>
        <dbReference type="Proteomes" id="UP000008820"/>
    </source>
</evidence>
<proteinExistence type="predicted"/>
<feature type="region of interest" description="Disordered" evidence="1">
    <location>
        <begin position="166"/>
        <end position="215"/>
    </location>
</feature>
<dbReference type="GO" id="GO:0006508">
    <property type="term" value="P:proteolysis"/>
    <property type="evidence" value="ECO:0007669"/>
    <property type="project" value="InterPro"/>
</dbReference>
<feature type="region of interest" description="Disordered" evidence="1">
    <location>
        <begin position="281"/>
        <end position="300"/>
    </location>
</feature>
<organism evidence="2 3">
    <name type="scientific">Aedes aegypti</name>
    <name type="common">Yellowfever mosquito</name>
    <name type="synonym">Culex aegypti</name>
    <dbReference type="NCBI Taxonomy" id="7159"/>
    <lineage>
        <taxon>Eukaryota</taxon>
        <taxon>Metazoa</taxon>
        <taxon>Ecdysozoa</taxon>
        <taxon>Arthropoda</taxon>
        <taxon>Hexapoda</taxon>
        <taxon>Insecta</taxon>
        <taxon>Pterygota</taxon>
        <taxon>Neoptera</taxon>
        <taxon>Endopterygota</taxon>
        <taxon>Diptera</taxon>
        <taxon>Nematocera</taxon>
        <taxon>Culicoidea</taxon>
        <taxon>Culicidae</taxon>
        <taxon>Culicinae</taxon>
        <taxon>Aedini</taxon>
        <taxon>Aedes</taxon>
        <taxon>Stegomyia</taxon>
    </lineage>
</organism>
<dbReference type="OrthoDB" id="8059480at2759"/>
<gene>
    <name evidence="2" type="primary">110678279</name>
</gene>
<dbReference type="AlphaFoldDB" id="A0A6I8U2E7"/>
<protein>
    <submittedName>
        <fullName evidence="2">Uncharacterized protein</fullName>
    </submittedName>
</protein>
<dbReference type="InterPro" id="IPR021109">
    <property type="entry name" value="Peptidase_aspartic_dom_sf"/>
</dbReference>
<dbReference type="InParanoid" id="A0A6I8U2E7"/>
<keyword evidence="3" id="KW-1185">Reference proteome</keyword>
<reference evidence="2" key="2">
    <citation type="submission" date="2020-05" db="UniProtKB">
        <authorList>
            <consortium name="EnsemblMetazoa"/>
        </authorList>
    </citation>
    <scope>IDENTIFICATION</scope>
    <source>
        <strain evidence="2">LVP_AGWG</strain>
    </source>
</reference>
<evidence type="ECO:0000256" key="1">
    <source>
        <dbReference type="SAM" id="MobiDB-lite"/>
    </source>
</evidence>
<dbReference type="InterPro" id="IPR001969">
    <property type="entry name" value="Aspartic_peptidase_AS"/>
</dbReference>
<accession>A0A6I8U2E7</accession>
<dbReference type="Proteomes" id="UP000008820">
    <property type="component" value="Chromosome 3"/>
</dbReference>
<dbReference type="EnsemblMetazoa" id="AAEL021309-RA">
    <property type="protein sequence ID" value="AAEL021309-PA"/>
    <property type="gene ID" value="AAEL021309"/>
</dbReference>
<name>A0A6I8U2E7_AEDAE</name>
<dbReference type="GO" id="GO:0004190">
    <property type="term" value="F:aspartic-type endopeptidase activity"/>
    <property type="evidence" value="ECO:0007669"/>
    <property type="project" value="InterPro"/>
</dbReference>
<dbReference type="PROSITE" id="PS00141">
    <property type="entry name" value="ASP_PROTEASE"/>
    <property type="match status" value="1"/>
</dbReference>
<feature type="compositionally biased region" description="Polar residues" evidence="1">
    <location>
        <begin position="288"/>
        <end position="300"/>
    </location>
</feature>
<evidence type="ECO:0000313" key="2">
    <source>
        <dbReference type="EnsemblMetazoa" id="AAEL021309-PA"/>
    </source>
</evidence>
<feature type="compositionally biased region" description="Polar residues" evidence="1">
    <location>
        <begin position="166"/>
        <end position="176"/>
    </location>
</feature>
<sequence length="663" mass="76164">MDVKELSDEELDYELELRRVPEPKKLSRKRKVDQFRALMRQEHIELVCPTSARHFISDEENIHYCQQKLQRLGSTLLRAFNNQDVAELQRCQTKYYHYRARISLITDPHYAPYTRQAEMVINDSLDQIVQFLQSLTSVSPPDFSREDILPGEEDVLNRLKNSQLQSSVKATTQGELHQQGVPLNLSHRSKTGTIPKTSGQQQAENYPPPPKRTPHRIDTEAPRAEIPRGHYNVLPPLPAPRPSLERVPDPNRVQHPPSVNNQSTDVRDEIIRYLLNNRNQANERMEPQTHNSGRSTPNNRQRFIQPVYKWPFSYGGNENILELAVFLNRVKTYADTEDVDDFSLLRGIKHILRGRALEWYTRSYNRFNTWMEFKRQIKAEFLPPNFSQLIKRDLYWRFQGQDETFSKYYHDLLALFEVLEPPLTPQDQFFIVKSNLNSEFAAVASASRVSEVAELVEVCKDYDHAKNKSSQIPRTALIEPNRATPTYSRISRPGTSGYAWNRAPLQQNRTQQVNVVEEEELHINPQVLMLQDGNQAYEQEDNTGDNRPYADVGIMGRSLRGLLDSGATCSLLGGKLTEIVSEVGLTKYPAQGTIKTADNTKHPVSFYALIPMEYNHRKASLPIICVESMPDVLILGINFWNLFGVKINVCGIELSPDSDLRTV</sequence>
<feature type="compositionally biased region" description="Polar residues" evidence="1">
    <location>
        <begin position="191"/>
        <end position="204"/>
    </location>
</feature>
<dbReference type="Gene3D" id="2.40.70.10">
    <property type="entry name" value="Acid Proteases"/>
    <property type="match status" value="1"/>
</dbReference>